<gene>
    <name evidence="1" type="ORF">TPHV1_10108</name>
</gene>
<keyword evidence="2" id="KW-1185">Reference proteome</keyword>
<dbReference type="Proteomes" id="UP000042527">
    <property type="component" value="Unassembled WGS sequence"/>
</dbReference>
<sequence length="45" mass="5373">MGKYLIRIDKIFVLEIEYYHKKKEKAREVKMLCQATIKMSPLLAT</sequence>
<dbReference type="AlphaFoldDB" id="A0A0B7GTY9"/>
<reference evidence="2" key="1">
    <citation type="submission" date="2015-01" db="EMBL/GenBank/DDBJ databases">
        <authorList>
            <person name="Manzoor Shahid"/>
            <person name="Zubair Saima"/>
        </authorList>
    </citation>
    <scope>NUCLEOTIDE SEQUENCE [LARGE SCALE GENOMIC DNA]</scope>
    <source>
        <strain evidence="2">V1</strain>
    </source>
</reference>
<protein>
    <submittedName>
        <fullName evidence="1">Uncharacterized protein</fullName>
    </submittedName>
</protein>
<proteinExistence type="predicted"/>
<evidence type="ECO:0000313" key="1">
    <source>
        <dbReference type="EMBL" id="CEM60440.1"/>
    </source>
</evidence>
<evidence type="ECO:0000313" key="2">
    <source>
        <dbReference type="Proteomes" id="UP000042527"/>
    </source>
</evidence>
<accession>A0A0B7GTY9</accession>
<dbReference type="EMBL" id="CDNC01000001">
    <property type="protein sequence ID" value="CEM60440.1"/>
    <property type="molecule type" value="Genomic_DNA"/>
</dbReference>
<name>A0A0B7GTY9_TREPH</name>
<organism evidence="1 2">
    <name type="scientific">Treponema phagedenis</name>
    <dbReference type="NCBI Taxonomy" id="162"/>
    <lineage>
        <taxon>Bacteria</taxon>
        <taxon>Pseudomonadati</taxon>
        <taxon>Spirochaetota</taxon>
        <taxon>Spirochaetia</taxon>
        <taxon>Spirochaetales</taxon>
        <taxon>Treponemataceae</taxon>
        <taxon>Treponema</taxon>
    </lineage>
</organism>